<feature type="transmembrane region" description="Helical" evidence="1">
    <location>
        <begin position="223"/>
        <end position="247"/>
    </location>
</feature>
<feature type="transmembrane region" description="Helical" evidence="1">
    <location>
        <begin position="165"/>
        <end position="189"/>
    </location>
</feature>
<evidence type="ECO:0000313" key="3">
    <source>
        <dbReference type="Proteomes" id="UP000481872"/>
    </source>
</evidence>
<feature type="transmembrane region" description="Helical" evidence="1">
    <location>
        <begin position="97"/>
        <end position="126"/>
    </location>
</feature>
<dbReference type="EMBL" id="JAAGPU010000047">
    <property type="protein sequence ID" value="NEU06494.1"/>
    <property type="molecule type" value="Genomic_DNA"/>
</dbReference>
<keyword evidence="1" id="KW-1133">Transmembrane helix</keyword>
<comment type="caution">
    <text evidence="2">The sequence shown here is derived from an EMBL/GenBank/DDBJ whole genome shotgun (WGS) entry which is preliminary data.</text>
</comment>
<organism evidence="2 3">
    <name type="scientific">Clostridium senegalense</name>
    <dbReference type="NCBI Taxonomy" id="1465809"/>
    <lineage>
        <taxon>Bacteria</taxon>
        <taxon>Bacillati</taxon>
        <taxon>Bacillota</taxon>
        <taxon>Clostridia</taxon>
        <taxon>Eubacteriales</taxon>
        <taxon>Clostridiaceae</taxon>
        <taxon>Clostridium</taxon>
    </lineage>
</organism>
<protein>
    <submittedName>
        <fullName evidence="2">Lantibiotic immunity ABC transporter MutE/EpiE family permease subunit</fullName>
    </submittedName>
</protein>
<dbReference type="InterPro" id="IPR021205">
    <property type="entry name" value="Lanti_perm_SpaE/MutE/EpiE-like"/>
</dbReference>
<evidence type="ECO:0000256" key="1">
    <source>
        <dbReference type="SAM" id="Phobius"/>
    </source>
</evidence>
<dbReference type="AlphaFoldDB" id="A0A6M0H850"/>
<name>A0A6M0H850_9CLOT</name>
<feature type="transmembrane region" description="Helical" evidence="1">
    <location>
        <begin position="21"/>
        <end position="39"/>
    </location>
</feature>
<keyword evidence="1" id="KW-0812">Transmembrane</keyword>
<feature type="transmembrane region" description="Helical" evidence="1">
    <location>
        <begin position="55"/>
        <end position="76"/>
    </location>
</feature>
<accession>A0A6M0H850</accession>
<keyword evidence="1" id="KW-0472">Membrane</keyword>
<dbReference type="NCBIfam" id="TIGR03732">
    <property type="entry name" value="lanti_perm_MutE"/>
    <property type="match status" value="1"/>
</dbReference>
<proteinExistence type="predicted"/>
<evidence type="ECO:0000313" key="2">
    <source>
        <dbReference type="EMBL" id="NEU06494.1"/>
    </source>
</evidence>
<gene>
    <name evidence="2" type="ORF">G3M99_16935</name>
</gene>
<feature type="transmembrane region" description="Helical" evidence="1">
    <location>
        <begin position="138"/>
        <end position="158"/>
    </location>
</feature>
<sequence>MFNMIQSENLKYKRTFSRKMLVLMPLLIALFGIFLLRYFDPNAEVFSSYFSQSSINYWSITIMPIGMALLASLSAMKEKKSGQYRALKSKNVSISKMWISKIIVISFYTLITTILVMTVIIALYLYENKFIGNLSQMLIAYMVVWITTLALIPIYLFLAELFGTFAAILASIVGIIVNVFISIKPMWFIWPWSWSARLMCPIVKVHPSGVLLEGVDPLLDPSVITLGMAISIITFLVLSFLTAKWFAKREVL</sequence>
<reference evidence="2 3" key="1">
    <citation type="submission" date="2020-02" db="EMBL/GenBank/DDBJ databases">
        <title>Genome assembly of a novel Clostridium senegalense strain.</title>
        <authorList>
            <person name="Gupta T.B."/>
            <person name="Jauregui R."/>
            <person name="Maclean P."/>
            <person name="Nawarathana A."/>
            <person name="Brightwell G."/>
        </authorList>
    </citation>
    <scope>NUCLEOTIDE SEQUENCE [LARGE SCALE GENOMIC DNA]</scope>
    <source>
        <strain evidence="2 3">AGRFS4</strain>
    </source>
</reference>
<dbReference type="CDD" id="cd21807">
    <property type="entry name" value="ABC-2_lan_permease_MutE_EpiE-like"/>
    <property type="match status" value="1"/>
</dbReference>
<dbReference type="Proteomes" id="UP000481872">
    <property type="component" value="Unassembled WGS sequence"/>
</dbReference>
<keyword evidence="3" id="KW-1185">Reference proteome</keyword>
<dbReference type="RefSeq" id="WP_199870880.1">
    <property type="nucleotide sequence ID" value="NZ_JAAGPU010000047.1"/>
</dbReference>
<dbReference type="Pfam" id="PF12730">
    <property type="entry name" value="ABC2_membrane_4"/>
    <property type="match status" value="1"/>
</dbReference>